<dbReference type="PANTHER" id="PTHR43118:SF1">
    <property type="entry name" value="RHAMNOGALACTURONAN LYASE (EUROFUNG)"/>
    <property type="match status" value="1"/>
</dbReference>
<dbReference type="InterPro" id="IPR041624">
    <property type="entry name" value="RGI_lyase"/>
</dbReference>
<feature type="domain" description="Rhamnogalacturonan I lyase beta-sheet" evidence="2">
    <location>
        <begin position="46"/>
        <end position="115"/>
    </location>
</feature>
<feature type="signal peptide" evidence="1">
    <location>
        <begin position="1"/>
        <end position="42"/>
    </location>
</feature>
<dbReference type="AlphaFoldDB" id="A0A919GQD9"/>
<evidence type="ECO:0000256" key="1">
    <source>
        <dbReference type="SAM" id="SignalP"/>
    </source>
</evidence>
<evidence type="ECO:0000313" key="3">
    <source>
        <dbReference type="EMBL" id="GHH88156.1"/>
    </source>
</evidence>
<dbReference type="Gene3D" id="2.60.40.10">
    <property type="entry name" value="Immunoglobulins"/>
    <property type="match status" value="1"/>
</dbReference>
<keyword evidence="4" id="KW-1185">Reference proteome</keyword>
<evidence type="ECO:0000259" key="2">
    <source>
        <dbReference type="Pfam" id="PF18370"/>
    </source>
</evidence>
<sequence>MQHPHAHRRRKIRKARRIVTTMAAAALTAAGLTTFTAPPAAAATARQVEELDRGVVSAHVDSGNLVSRRWLGTDPNDVSFNVYRAGTKGNSTPISGSTTYFHSGAPAQADYTVRARS</sequence>
<dbReference type="Pfam" id="PF18370">
    <property type="entry name" value="RGI_lyase"/>
    <property type="match status" value="1"/>
</dbReference>
<dbReference type="EMBL" id="BNAT01000009">
    <property type="protein sequence ID" value="GHH88156.1"/>
    <property type="molecule type" value="Genomic_DNA"/>
</dbReference>
<keyword evidence="1" id="KW-0732">Signal</keyword>
<name>A0A919GQD9_9ACTN</name>
<dbReference type="PANTHER" id="PTHR43118">
    <property type="entry name" value="RHAMNOGALACTURONAN LYASE (EUROFUNG)"/>
    <property type="match status" value="1"/>
</dbReference>
<protein>
    <recommendedName>
        <fullName evidence="2">Rhamnogalacturonan I lyase beta-sheet domain-containing protein</fullName>
    </recommendedName>
</protein>
<reference evidence="3" key="1">
    <citation type="journal article" date="2014" name="Int. J. Syst. Evol. Microbiol.">
        <title>Complete genome sequence of Corynebacterium casei LMG S-19264T (=DSM 44701T), isolated from a smear-ripened cheese.</title>
        <authorList>
            <consortium name="US DOE Joint Genome Institute (JGI-PGF)"/>
            <person name="Walter F."/>
            <person name="Albersmeier A."/>
            <person name="Kalinowski J."/>
            <person name="Ruckert C."/>
        </authorList>
    </citation>
    <scope>NUCLEOTIDE SEQUENCE</scope>
    <source>
        <strain evidence="3">CGMCC 4.7403</strain>
    </source>
</reference>
<dbReference type="GO" id="GO:0005975">
    <property type="term" value="P:carbohydrate metabolic process"/>
    <property type="evidence" value="ECO:0007669"/>
    <property type="project" value="UniProtKB-ARBA"/>
</dbReference>
<dbReference type="InterPro" id="IPR034641">
    <property type="entry name" value="RGL11"/>
</dbReference>
<dbReference type="Proteomes" id="UP000603227">
    <property type="component" value="Unassembled WGS sequence"/>
</dbReference>
<proteinExistence type="predicted"/>
<gene>
    <name evidence="3" type="ORF">GCM10017771_32350</name>
</gene>
<accession>A0A919GQD9</accession>
<dbReference type="InterPro" id="IPR013783">
    <property type="entry name" value="Ig-like_fold"/>
</dbReference>
<organism evidence="3 4">
    <name type="scientific">Streptomyces capitiformicae</name>
    <dbReference type="NCBI Taxonomy" id="2014920"/>
    <lineage>
        <taxon>Bacteria</taxon>
        <taxon>Bacillati</taxon>
        <taxon>Actinomycetota</taxon>
        <taxon>Actinomycetes</taxon>
        <taxon>Kitasatosporales</taxon>
        <taxon>Streptomycetaceae</taxon>
        <taxon>Streptomyces</taxon>
    </lineage>
</organism>
<evidence type="ECO:0000313" key="4">
    <source>
        <dbReference type="Proteomes" id="UP000603227"/>
    </source>
</evidence>
<reference evidence="3" key="2">
    <citation type="submission" date="2020-09" db="EMBL/GenBank/DDBJ databases">
        <authorList>
            <person name="Sun Q."/>
            <person name="Zhou Y."/>
        </authorList>
    </citation>
    <scope>NUCLEOTIDE SEQUENCE</scope>
    <source>
        <strain evidence="3">CGMCC 4.7403</strain>
    </source>
</reference>
<comment type="caution">
    <text evidence="3">The sequence shown here is derived from an EMBL/GenBank/DDBJ whole genome shotgun (WGS) entry which is preliminary data.</text>
</comment>
<feature type="chain" id="PRO_5037219207" description="Rhamnogalacturonan I lyase beta-sheet domain-containing protein" evidence="1">
    <location>
        <begin position="43"/>
        <end position="117"/>
    </location>
</feature>